<sequence>MSGSAAHSEDLAAPLYVAWQITNECNFACLHCIEESGPGKAFADELGREEVLGVIDQLMDNEVPYLSFSGGEPMLHPHFFEMVERVTTRGSQLKIETNGHYLTPENCARLKDLGVKAVQVSLDGASSATFGRMRVLGQFDRTVSGIRNLAAAGVPIEVNFSPASFNIHEAERIVDFAFELGAASFYSGRTMFTGNAVKAWRHLSVTDDQYAEYFQTLAVKRLEYRGRMQVNYHEAGLLEELRYRLEHPAALLIVLPNGLVKLINALPFICGDLRKESLAEVWANFRRAWHDPRVVSFVDELAVDPERTRTLHKWVHV</sequence>
<keyword evidence="5" id="KW-0411">Iron-sulfur</keyword>
<dbReference type="RefSeq" id="WP_171163042.1">
    <property type="nucleotide sequence ID" value="NZ_CP053073.1"/>
</dbReference>
<dbReference type="AlphaFoldDB" id="A0A6M4HAY3"/>
<dbReference type="PROSITE" id="PS51918">
    <property type="entry name" value="RADICAL_SAM"/>
    <property type="match status" value="1"/>
</dbReference>
<keyword evidence="2" id="KW-0949">S-adenosyl-L-methionine</keyword>
<dbReference type="EMBL" id="CP053073">
    <property type="protein sequence ID" value="QJR15614.1"/>
    <property type="molecule type" value="Genomic_DNA"/>
</dbReference>
<evidence type="ECO:0000256" key="3">
    <source>
        <dbReference type="ARBA" id="ARBA00022723"/>
    </source>
</evidence>
<evidence type="ECO:0000256" key="5">
    <source>
        <dbReference type="ARBA" id="ARBA00023014"/>
    </source>
</evidence>
<dbReference type="SFLD" id="SFLDG01067">
    <property type="entry name" value="SPASM/twitch_domain_containing"/>
    <property type="match status" value="1"/>
</dbReference>
<dbReference type="PANTHER" id="PTHR11228">
    <property type="entry name" value="RADICAL SAM DOMAIN PROTEIN"/>
    <property type="match status" value="1"/>
</dbReference>
<dbReference type="SFLD" id="SFLDG01386">
    <property type="entry name" value="main_SPASM_domain-containing"/>
    <property type="match status" value="1"/>
</dbReference>
<keyword evidence="7" id="KW-0560">Oxidoreductase</keyword>
<name>A0A6M4HAY3_9PROT</name>
<proteinExistence type="predicted"/>
<evidence type="ECO:0000256" key="4">
    <source>
        <dbReference type="ARBA" id="ARBA00023004"/>
    </source>
</evidence>
<reference evidence="7 8" key="1">
    <citation type="submission" date="2020-04" db="EMBL/GenBank/DDBJ databases">
        <title>Usitatibacter rugosus gen. nov., sp. nov. and Usitatibacter palustris sp. nov., novel members of Usitatibacteraceae fam. nov. within the order Nitrosomonadales isolated from soil.</title>
        <authorList>
            <person name="Huber K.J."/>
            <person name="Neumann-Schaal M."/>
            <person name="Geppert A."/>
            <person name="Luckner M."/>
            <person name="Wanner G."/>
            <person name="Overmann J."/>
        </authorList>
    </citation>
    <scope>NUCLEOTIDE SEQUENCE [LARGE SCALE GENOMIC DNA]</scope>
    <source>
        <strain evidence="7 8">Swamp67</strain>
    </source>
</reference>
<comment type="cofactor">
    <cofactor evidence="1">
        <name>[4Fe-4S] cluster</name>
        <dbReference type="ChEBI" id="CHEBI:49883"/>
    </cofactor>
</comment>
<dbReference type="InterPro" id="IPR050377">
    <property type="entry name" value="Radical_SAM_PqqE_MftC-like"/>
</dbReference>
<feature type="domain" description="Radical SAM core" evidence="6">
    <location>
        <begin position="11"/>
        <end position="227"/>
    </location>
</feature>
<gene>
    <name evidence="7" type="primary">pqqE_2</name>
    <name evidence="7" type="ORF">DSM104440_02436</name>
</gene>
<dbReference type="PANTHER" id="PTHR11228:SF7">
    <property type="entry name" value="PQQA PEPTIDE CYCLASE"/>
    <property type="match status" value="1"/>
</dbReference>
<evidence type="ECO:0000313" key="7">
    <source>
        <dbReference type="EMBL" id="QJR15614.1"/>
    </source>
</evidence>
<dbReference type="GO" id="GO:0051536">
    <property type="term" value="F:iron-sulfur cluster binding"/>
    <property type="evidence" value="ECO:0007669"/>
    <property type="project" value="UniProtKB-KW"/>
</dbReference>
<dbReference type="SUPFAM" id="SSF102114">
    <property type="entry name" value="Radical SAM enzymes"/>
    <property type="match status" value="1"/>
</dbReference>
<keyword evidence="8" id="KW-1185">Reference proteome</keyword>
<dbReference type="GO" id="GO:0046872">
    <property type="term" value="F:metal ion binding"/>
    <property type="evidence" value="ECO:0007669"/>
    <property type="project" value="UniProtKB-KW"/>
</dbReference>
<dbReference type="CDD" id="cd01335">
    <property type="entry name" value="Radical_SAM"/>
    <property type="match status" value="1"/>
</dbReference>
<dbReference type="InterPro" id="IPR007197">
    <property type="entry name" value="rSAM"/>
</dbReference>
<dbReference type="InParanoid" id="A0A6M4HAY3"/>
<dbReference type="Proteomes" id="UP000503096">
    <property type="component" value="Chromosome"/>
</dbReference>
<accession>A0A6M4HAY3</accession>
<dbReference type="SFLD" id="SFLDS00029">
    <property type="entry name" value="Radical_SAM"/>
    <property type="match status" value="1"/>
</dbReference>
<dbReference type="Gene3D" id="3.20.20.70">
    <property type="entry name" value="Aldolase class I"/>
    <property type="match status" value="1"/>
</dbReference>
<protein>
    <submittedName>
        <fullName evidence="7">PqqA peptide cyclase</fullName>
        <ecNumber evidence="7">1.21.98.4</ecNumber>
    </submittedName>
</protein>
<evidence type="ECO:0000313" key="8">
    <source>
        <dbReference type="Proteomes" id="UP000503096"/>
    </source>
</evidence>
<dbReference type="SMART" id="SM00729">
    <property type="entry name" value="Elp3"/>
    <property type="match status" value="1"/>
</dbReference>
<evidence type="ECO:0000256" key="1">
    <source>
        <dbReference type="ARBA" id="ARBA00001966"/>
    </source>
</evidence>
<dbReference type="GO" id="GO:0016491">
    <property type="term" value="F:oxidoreductase activity"/>
    <property type="evidence" value="ECO:0007669"/>
    <property type="project" value="UniProtKB-KW"/>
</dbReference>
<dbReference type="InterPro" id="IPR006638">
    <property type="entry name" value="Elp3/MiaA/NifB-like_rSAM"/>
</dbReference>
<keyword evidence="3" id="KW-0479">Metal-binding</keyword>
<dbReference type="InterPro" id="IPR058240">
    <property type="entry name" value="rSAM_sf"/>
</dbReference>
<dbReference type="KEGG" id="upl:DSM104440_02436"/>
<evidence type="ECO:0000259" key="6">
    <source>
        <dbReference type="PROSITE" id="PS51918"/>
    </source>
</evidence>
<evidence type="ECO:0000256" key="2">
    <source>
        <dbReference type="ARBA" id="ARBA00022691"/>
    </source>
</evidence>
<organism evidence="7 8">
    <name type="scientific">Usitatibacter palustris</name>
    <dbReference type="NCBI Taxonomy" id="2732487"/>
    <lineage>
        <taxon>Bacteria</taxon>
        <taxon>Pseudomonadati</taxon>
        <taxon>Pseudomonadota</taxon>
        <taxon>Betaproteobacteria</taxon>
        <taxon>Nitrosomonadales</taxon>
        <taxon>Usitatibacteraceae</taxon>
        <taxon>Usitatibacter</taxon>
    </lineage>
</organism>
<keyword evidence="4" id="KW-0408">Iron</keyword>
<dbReference type="Pfam" id="PF04055">
    <property type="entry name" value="Radical_SAM"/>
    <property type="match status" value="1"/>
</dbReference>
<dbReference type="EC" id="1.21.98.4" evidence="7"/>
<dbReference type="InterPro" id="IPR013785">
    <property type="entry name" value="Aldolase_TIM"/>
</dbReference>